<dbReference type="HOGENOM" id="CLU_2589788_0_0_1"/>
<dbReference type="EMBL" id="KE504124">
    <property type="protein sequence ID" value="EPT05112.1"/>
    <property type="molecule type" value="Genomic_DNA"/>
</dbReference>
<keyword evidence="2" id="KW-1185">Reference proteome</keyword>
<evidence type="ECO:0000313" key="1">
    <source>
        <dbReference type="EMBL" id="EPT05112.1"/>
    </source>
</evidence>
<name>S8EIS9_FOMSC</name>
<reference evidence="1 2" key="1">
    <citation type="journal article" date="2012" name="Science">
        <title>The Paleozoic origin of enzymatic lignin decomposition reconstructed from 31 fungal genomes.</title>
        <authorList>
            <person name="Floudas D."/>
            <person name="Binder M."/>
            <person name="Riley R."/>
            <person name="Barry K."/>
            <person name="Blanchette R.A."/>
            <person name="Henrissat B."/>
            <person name="Martinez A.T."/>
            <person name="Otillar R."/>
            <person name="Spatafora J.W."/>
            <person name="Yadav J.S."/>
            <person name="Aerts A."/>
            <person name="Benoit I."/>
            <person name="Boyd A."/>
            <person name="Carlson A."/>
            <person name="Copeland A."/>
            <person name="Coutinho P.M."/>
            <person name="de Vries R.P."/>
            <person name="Ferreira P."/>
            <person name="Findley K."/>
            <person name="Foster B."/>
            <person name="Gaskell J."/>
            <person name="Glotzer D."/>
            <person name="Gorecki P."/>
            <person name="Heitman J."/>
            <person name="Hesse C."/>
            <person name="Hori C."/>
            <person name="Igarashi K."/>
            <person name="Jurgens J.A."/>
            <person name="Kallen N."/>
            <person name="Kersten P."/>
            <person name="Kohler A."/>
            <person name="Kuees U."/>
            <person name="Kumar T.K.A."/>
            <person name="Kuo A."/>
            <person name="LaButti K."/>
            <person name="Larrondo L.F."/>
            <person name="Lindquist E."/>
            <person name="Ling A."/>
            <person name="Lombard V."/>
            <person name="Lucas S."/>
            <person name="Lundell T."/>
            <person name="Martin R."/>
            <person name="McLaughlin D.J."/>
            <person name="Morgenstern I."/>
            <person name="Morin E."/>
            <person name="Murat C."/>
            <person name="Nagy L.G."/>
            <person name="Nolan M."/>
            <person name="Ohm R.A."/>
            <person name="Patyshakuliyeva A."/>
            <person name="Rokas A."/>
            <person name="Ruiz-Duenas F.J."/>
            <person name="Sabat G."/>
            <person name="Salamov A."/>
            <person name="Samejima M."/>
            <person name="Schmutz J."/>
            <person name="Slot J.C."/>
            <person name="St John F."/>
            <person name="Stenlid J."/>
            <person name="Sun H."/>
            <person name="Sun S."/>
            <person name="Syed K."/>
            <person name="Tsang A."/>
            <person name="Wiebenga A."/>
            <person name="Young D."/>
            <person name="Pisabarro A."/>
            <person name="Eastwood D.C."/>
            <person name="Martin F."/>
            <person name="Cullen D."/>
            <person name="Grigoriev I.V."/>
            <person name="Hibbett D.S."/>
        </authorList>
    </citation>
    <scope>NUCLEOTIDE SEQUENCE</scope>
    <source>
        <strain evidence="2">FP-58527</strain>
    </source>
</reference>
<protein>
    <submittedName>
        <fullName evidence="1">Uncharacterized protein</fullName>
    </submittedName>
</protein>
<dbReference type="InParanoid" id="S8EIS9"/>
<organism evidence="1 2">
    <name type="scientific">Fomitopsis schrenkii</name>
    <name type="common">Brown rot fungus</name>
    <dbReference type="NCBI Taxonomy" id="2126942"/>
    <lineage>
        <taxon>Eukaryota</taxon>
        <taxon>Fungi</taxon>
        <taxon>Dikarya</taxon>
        <taxon>Basidiomycota</taxon>
        <taxon>Agaricomycotina</taxon>
        <taxon>Agaricomycetes</taxon>
        <taxon>Polyporales</taxon>
        <taxon>Fomitopsis</taxon>
    </lineage>
</organism>
<gene>
    <name evidence="1" type="ORF">FOMPIDRAFT_158974</name>
</gene>
<accession>S8EIS9</accession>
<evidence type="ECO:0000313" key="2">
    <source>
        <dbReference type="Proteomes" id="UP000015241"/>
    </source>
</evidence>
<dbReference type="Proteomes" id="UP000015241">
    <property type="component" value="Unassembled WGS sequence"/>
</dbReference>
<sequence>MPPLPGHMRLPFDGFVSYESCHRSNHDCSGIQGHLENLAAVHNIVIPRTVRTVSAVCALLNVHVCDSVCGECSRSVLRLL</sequence>
<proteinExistence type="predicted"/>
<dbReference type="AlphaFoldDB" id="S8EIS9"/>